<reference evidence="2 3" key="1">
    <citation type="submission" date="2020-02" db="EMBL/GenBank/DDBJ databases">
        <authorList>
            <person name="Babadi Z.K."/>
            <person name="Risdian C."/>
            <person name="Ebrahimipour G.H."/>
            <person name="Wink J."/>
        </authorList>
    </citation>
    <scope>NUCLEOTIDE SEQUENCE [LARGE SCALE GENOMIC DNA]</scope>
    <source>
        <strain evidence="2 3">ZKHCc1 1396</strain>
    </source>
</reference>
<evidence type="ECO:0000313" key="3">
    <source>
        <dbReference type="Proteomes" id="UP001516472"/>
    </source>
</evidence>
<protein>
    <submittedName>
        <fullName evidence="2">Uncharacterized protein</fullName>
    </submittedName>
</protein>
<sequence>MSPDSSLLRRIVRGSALYDLVITLPFATPWTAEMALGLMGWTHEALSLRGEAMPPFTDMHLFFVSLFGVLAVLWAVVRVVQPTAFHGAADTVARAVVAAWMVLALAQGATQVLIAFLVMELAGMFAQGGLLLAARKGREGVPATAR</sequence>
<feature type="transmembrane region" description="Helical" evidence="1">
    <location>
        <begin position="61"/>
        <end position="80"/>
    </location>
</feature>
<accession>A0ABR9PW67</accession>
<dbReference type="RefSeq" id="WP_193429367.1">
    <property type="nucleotide sequence ID" value="NZ_CBCSIP010000236.1"/>
</dbReference>
<organism evidence="2 3">
    <name type="scientific">Corallococcus soli</name>
    <dbReference type="NCBI Taxonomy" id="2710757"/>
    <lineage>
        <taxon>Bacteria</taxon>
        <taxon>Pseudomonadati</taxon>
        <taxon>Myxococcota</taxon>
        <taxon>Myxococcia</taxon>
        <taxon>Myxococcales</taxon>
        <taxon>Cystobacterineae</taxon>
        <taxon>Myxococcaceae</taxon>
        <taxon>Corallococcus</taxon>
    </lineage>
</organism>
<proteinExistence type="predicted"/>
<gene>
    <name evidence="2" type="ORF">G4177_28805</name>
</gene>
<dbReference type="EMBL" id="JAAIYO010000011">
    <property type="protein sequence ID" value="MBE4752170.1"/>
    <property type="molecule type" value="Genomic_DNA"/>
</dbReference>
<evidence type="ECO:0000313" key="2">
    <source>
        <dbReference type="EMBL" id="MBE4752170.1"/>
    </source>
</evidence>
<evidence type="ECO:0000256" key="1">
    <source>
        <dbReference type="SAM" id="Phobius"/>
    </source>
</evidence>
<comment type="caution">
    <text evidence="2">The sequence shown here is derived from an EMBL/GenBank/DDBJ whole genome shotgun (WGS) entry which is preliminary data.</text>
</comment>
<feature type="transmembrane region" description="Helical" evidence="1">
    <location>
        <begin position="20"/>
        <end position="41"/>
    </location>
</feature>
<keyword evidence="1" id="KW-0812">Transmembrane</keyword>
<keyword evidence="1" id="KW-1133">Transmembrane helix</keyword>
<keyword evidence="1" id="KW-0472">Membrane</keyword>
<dbReference type="Proteomes" id="UP001516472">
    <property type="component" value="Unassembled WGS sequence"/>
</dbReference>
<keyword evidence="3" id="KW-1185">Reference proteome</keyword>
<name>A0ABR9PW67_9BACT</name>